<sequence length="589" mass="69427">MLKEAIYHRPKNNFAYAYDEKTLHIRLQSKKDDLHSVDLVFGDPYDWDTHYNRWNTTQKEMTKTGSDELFDYWLVEIQPEFRRLRYGFKLTKGNEVQYYTEKGYFDELPTDDVAYFFCFPFLNKIDVFQAPTWVKDTVWYQIFPERFANGDKTIDPPGTLPWGSTEPTPTNFFGGDFEGVIQNLDYLVELGVTGIYFTPIFKATSNHKYDTIDYLELDPQFGDKETFRRLVKTCHQKGIKVMLDAVFNHSGYYSPFFQDVVEKGEASKYKDWFHIRNFPIVTEPTPNYDTFAFTYMMPKLNTEHPEVKKYLLDVGRYWIEEFDIDGWRLDVANEVDHQFWREFRTAVKDVKPDVYILGEIWHDSMPWLQGDQFDAVMNYPFTTAVLNFFAKNTIDVTEFTNILSNVLHSYPNNVNEVAFNLLDSHDTPRILTIAKNHKEKVKLLYLFQMSFIGTPCIYYGDEIGMTGEMDPGCRKCMEWNPAEQDLELFSHVKKLLELRRTFPEFGNGGEFKIIDTNPETNYLVYAKTSNERTIYFVVNNLEQQLDVSLSLSQSYQQLINLWTEDTLQPTEHLEFQLNPLDFKIILAKH</sequence>
<dbReference type="InterPro" id="IPR013783">
    <property type="entry name" value="Ig-like_fold"/>
</dbReference>
<dbReference type="Gene3D" id="2.60.40.10">
    <property type="entry name" value="Immunoglobulins"/>
    <property type="match status" value="1"/>
</dbReference>
<dbReference type="SMART" id="SM00642">
    <property type="entry name" value="Aamy"/>
    <property type="match status" value="1"/>
</dbReference>
<dbReference type="Pfam" id="PF02903">
    <property type="entry name" value="Alpha-amylase_N"/>
    <property type="match status" value="1"/>
</dbReference>
<dbReference type="AlphaFoldDB" id="A0A1H0RYI1"/>
<dbReference type="Proteomes" id="UP000199159">
    <property type="component" value="Unassembled WGS sequence"/>
</dbReference>
<dbReference type="OrthoDB" id="9805159at2"/>
<dbReference type="InterPro" id="IPR032091">
    <property type="entry name" value="Malt_amylase-like_C"/>
</dbReference>
<dbReference type="PANTHER" id="PTHR10357:SF210">
    <property type="entry name" value="MALTODEXTRIN GLUCOSIDASE"/>
    <property type="match status" value="1"/>
</dbReference>
<evidence type="ECO:0000313" key="6">
    <source>
        <dbReference type="Proteomes" id="UP000199159"/>
    </source>
</evidence>
<dbReference type="STRING" id="930152.SAMN05216565_102442"/>
<dbReference type="Pfam" id="PF16657">
    <property type="entry name" value="Malt_amylase_C"/>
    <property type="match status" value="1"/>
</dbReference>
<dbReference type="Gene3D" id="2.60.40.1180">
    <property type="entry name" value="Golgi alpha-mannosidase II"/>
    <property type="match status" value="1"/>
</dbReference>
<dbReference type="InterPro" id="IPR017853">
    <property type="entry name" value="GH"/>
</dbReference>
<comment type="similarity">
    <text evidence="1">Belongs to the glycosyl hydrolase 13 family.</text>
</comment>
<dbReference type="InterPro" id="IPR013780">
    <property type="entry name" value="Glyco_hydro_b"/>
</dbReference>
<dbReference type="Gene3D" id="3.90.400.10">
    <property type="entry name" value="Oligo-1,6-glucosidase, Domain 2"/>
    <property type="match status" value="1"/>
</dbReference>
<protein>
    <submittedName>
        <fullName evidence="5">Glycosidase</fullName>
    </submittedName>
</protein>
<dbReference type="InterPro" id="IPR006047">
    <property type="entry name" value="GH13_cat_dom"/>
</dbReference>
<keyword evidence="6" id="KW-1185">Reference proteome</keyword>
<dbReference type="SUPFAM" id="SSF51011">
    <property type="entry name" value="Glycosyl hydrolase domain"/>
    <property type="match status" value="1"/>
</dbReference>
<dbReference type="EMBL" id="FNJU01000002">
    <property type="protein sequence ID" value="SDP34445.1"/>
    <property type="molecule type" value="Genomic_DNA"/>
</dbReference>
<evidence type="ECO:0000256" key="1">
    <source>
        <dbReference type="ARBA" id="ARBA00008061"/>
    </source>
</evidence>
<dbReference type="PANTHER" id="PTHR10357">
    <property type="entry name" value="ALPHA-AMYLASE FAMILY MEMBER"/>
    <property type="match status" value="1"/>
</dbReference>
<dbReference type="InterPro" id="IPR004185">
    <property type="entry name" value="Glyco_hydro_13_lg-like_dom"/>
</dbReference>
<dbReference type="CDD" id="cd02857">
    <property type="entry name" value="E_set_CDase_PDE_N"/>
    <property type="match status" value="1"/>
</dbReference>
<dbReference type="CDD" id="cd11338">
    <property type="entry name" value="AmyAc_CMD"/>
    <property type="match status" value="1"/>
</dbReference>
<gene>
    <name evidence="5" type="ORF">SAMN05216565_102442</name>
</gene>
<proteinExistence type="inferred from homology"/>
<dbReference type="InterPro" id="IPR045857">
    <property type="entry name" value="O16G_dom_2"/>
</dbReference>
<feature type="domain" description="Glycosyl hydrolase family 13 catalytic" evidence="4">
    <location>
        <begin position="141"/>
        <end position="499"/>
    </location>
</feature>
<organism evidence="5 6">
    <name type="scientific">Litchfieldia salsa</name>
    <dbReference type="NCBI Taxonomy" id="930152"/>
    <lineage>
        <taxon>Bacteria</taxon>
        <taxon>Bacillati</taxon>
        <taxon>Bacillota</taxon>
        <taxon>Bacilli</taxon>
        <taxon>Bacillales</taxon>
        <taxon>Bacillaceae</taxon>
        <taxon>Litchfieldia</taxon>
    </lineage>
</organism>
<name>A0A1H0RYI1_9BACI</name>
<evidence type="ECO:0000313" key="5">
    <source>
        <dbReference type="EMBL" id="SDP34445.1"/>
    </source>
</evidence>
<dbReference type="RefSeq" id="WP_090850931.1">
    <property type="nucleotide sequence ID" value="NZ_FNJU01000002.1"/>
</dbReference>
<evidence type="ECO:0000256" key="2">
    <source>
        <dbReference type="ARBA" id="ARBA00022801"/>
    </source>
</evidence>
<reference evidence="6" key="1">
    <citation type="submission" date="2016-10" db="EMBL/GenBank/DDBJ databases">
        <authorList>
            <person name="Varghese N."/>
            <person name="Submissions S."/>
        </authorList>
    </citation>
    <scope>NUCLEOTIDE SEQUENCE [LARGE SCALE GENOMIC DNA]</scope>
    <source>
        <strain evidence="6">IBRC-M10078</strain>
    </source>
</reference>
<evidence type="ECO:0000256" key="3">
    <source>
        <dbReference type="ARBA" id="ARBA00023295"/>
    </source>
</evidence>
<dbReference type="GO" id="GO:0005975">
    <property type="term" value="P:carbohydrate metabolic process"/>
    <property type="evidence" value="ECO:0007669"/>
    <property type="project" value="InterPro"/>
</dbReference>
<dbReference type="SUPFAM" id="SSF51445">
    <property type="entry name" value="(Trans)glycosidases"/>
    <property type="match status" value="1"/>
</dbReference>
<dbReference type="GO" id="GO:0004553">
    <property type="term" value="F:hydrolase activity, hydrolyzing O-glycosyl compounds"/>
    <property type="evidence" value="ECO:0007669"/>
    <property type="project" value="InterPro"/>
</dbReference>
<accession>A0A1H0RYI1</accession>
<keyword evidence="2" id="KW-0378">Hydrolase</keyword>
<evidence type="ECO:0000259" key="4">
    <source>
        <dbReference type="SMART" id="SM00642"/>
    </source>
</evidence>
<keyword evidence="3 5" id="KW-0326">Glycosidase</keyword>
<dbReference type="Gene3D" id="3.20.20.80">
    <property type="entry name" value="Glycosidases"/>
    <property type="match status" value="1"/>
</dbReference>
<dbReference type="Pfam" id="PF00128">
    <property type="entry name" value="Alpha-amylase"/>
    <property type="match status" value="1"/>
</dbReference>